<evidence type="ECO:0000259" key="2">
    <source>
        <dbReference type="Pfam" id="PF01498"/>
    </source>
</evidence>
<evidence type="ECO:0000259" key="4">
    <source>
        <dbReference type="Pfam" id="PF13518"/>
    </source>
</evidence>
<dbReference type="AlphaFoldDB" id="A0A2H1VQ33"/>
<evidence type="ECO:0000256" key="1">
    <source>
        <dbReference type="ARBA" id="ARBA00004123"/>
    </source>
</evidence>
<dbReference type="GO" id="GO:0006313">
    <property type="term" value="P:DNA transposition"/>
    <property type="evidence" value="ECO:0007669"/>
    <property type="project" value="InterPro"/>
</dbReference>
<dbReference type="Pfam" id="PF13358">
    <property type="entry name" value="DDE_3"/>
    <property type="match status" value="1"/>
</dbReference>
<accession>A0A2H1VQ33</accession>
<sequence length="337" mass="39477">MTSTRNLDVLERSKIIDRWKEGADINLIARELNVTRKTVKRWVTRFESEGHLEPRQRVALPRVITSDRLALMVETFEREPFTSTKTFAKEFNCDVQTVRNHLRQAGILHKKPVMRINLTEADKTARVRFAREYRDFDFTHAIFSGDKCFISNEAGRKHVWRVMNTQYELKNKNKKNTESDRVVVNLWAWMCSGGPGELVYIPERSNGASYLELLRDVMVPTVRVVYPEVEMPKIIFFQGNYPVNRWCMVNKWIKQQPYLHAVRWPVRSPDLNPLENLWAIIVQRWDPKKERTRGALVSHIDEVWNCLRGSDLCEILVNSMRKRCDAVINAGGALTKY</sequence>
<organism evidence="5">
    <name type="scientific">Spodoptera frugiperda</name>
    <name type="common">Fall armyworm</name>
    <dbReference type="NCBI Taxonomy" id="7108"/>
    <lineage>
        <taxon>Eukaryota</taxon>
        <taxon>Metazoa</taxon>
        <taxon>Ecdysozoa</taxon>
        <taxon>Arthropoda</taxon>
        <taxon>Hexapoda</taxon>
        <taxon>Insecta</taxon>
        <taxon>Pterygota</taxon>
        <taxon>Neoptera</taxon>
        <taxon>Endopterygota</taxon>
        <taxon>Lepidoptera</taxon>
        <taxon>Glossata</taxon>
        <taxon>Ditrysia</taxon>
        <taxon>Noctuoidea</taxon>
        <taxon>Noctuidae</taxon>
        <taxon>Amphipyrinae</taxon>
        <taxon>Spodoptera</taxon>
    </lineage>
</organism>
<dbReference type="GO" id="GO:0003677">
    <property type="term" value="F:DNA binding"/>
    <property type="evidence" value="ECO:0007669"/>
    <property type="project" value="InterPro"/>
</dbReference>
<name>A0A2H1VQ33_SPOFR</name>
<dbReference type="GO" id="GO:0015074">
    <property type="term" value="P:DNA integration"/>
    <property type="evidence" value="ECO:0007669"/>
    <property type="project" value="InterPro"/>
</dbReference>
<dbReference type="EMBL" id="ODYU01003483">
    <property type="protein sequence ID" value="SOQ42344.1"/>
    <property type="molecule type" value="Genomic_DNA"/>
</dbReference>
<dbReference type="Gene3D" id="3.30.420.10">
    <property type="entry name" value="Ribonuclease H-like superfamily/Ribonuclease H"/>
    <property type="match status" value="1"/>
</dbReference>
<comment type="subcellular location">
    <subcellularLocation>
        <location evidence="1">Nucleus</location>
    </subcellularLocation>
</comment>
<dbReference type="InterPro" id="IPR038717">
    <property type="entry name" value="Tc1-like_DDE_dom"/>
</dbReference>
<dbReference type="InterPro" id="IPR055247">
    <property type="entry name" value="InsJ-like_HTH"/>
</dbReference>
<gene>
    <name evidence="5" type="ORF">SFRICE_002893</name>
</gene>
<feature type="domain" description="Transposase Tc1-like" evidence="2">
    <location>
        <begin position="74"/>
        <end position="135"/>
    </location>
</feature>
<dbReference type="PANTHER" id="PTHR47326">
    <property type="entry name" value="TRANSPOSABLE ELEMENT TC3 TRANSPOSASE-LIKE PROTEIN"/>
    <property type="match status" value="1"/>
</dbReference>
<dbReference type="InterPro" id="IPR009057">
    <property type="entry name" value="Homeodomain-like_sf"/>
</dbReference>
<dbReference type="GO" id="GO:0005634">
    <property type="term" value="C:nucleus"/>
    <property type="evidence" value="ECO:0007669"/>
    <property type="project" value="UniProtKB-SubCell"/>
</dbReference>
<dbReference type="Pfam" id="PF13518">
    <property type="entry name" value="HTH_28"/>
    <property type="match status" value="1"/>
</dbReference>
<evidence type="ECO:0000313" key="5">
    <source>
        <dbReference type="EMBL" id="SOQ42344.1"/>
    </source>
</evidence>
<dbReference type="PANTHER" id="PTHR47326:SF1">
    <property type="entry name" value="HTH PSQ-TYPE DOMAIN-CONTAINING PROTEIN"/>
    <property type="match status" value="1"/>
</dbReference>
<dbReference type="SUPFAM" id="SSF46689">
    <property type="entry name" value="Homeodomain-like"/>
    <property type="match status" value="1"/>
</dbReference>
<reference evidence="5" key="1">
    <citation type="submission" date="2016-07" db="EMBL/GenBank/DDBJ databases">
        <authorList>
            <person name="Bretaudeau A."/>
        </authorList>
    </citation>
    <scope>NUCLEOTIDE SEQUENCE</scope>
    <source>
        <strain evidence="5">Rice</strain>
        <tissue evidence="5">Whole body</tissue>
    </source>
</reference>
<dbReference type="Gene3D" id="1.10.10.10">
    <property type="entry name" value="Winged helix-like DNA-binding domain superfamily/Winged helix DNA-binding domain"/>
    <property type="match status" value="1"/>
</dbReference>
<proteinExistence type="predicted"/>
<dbReference type="InterPro" id="IPR036388">
    <property type="entry name" value="WH-like_DNA-bd_sf"/>
</dbReference>
<dbReference type="InterPro" id="IPR002492">
    <property type="entry name" value="Transposase_Tc1-like"/>
</dbReference>
<feature type="domain" description="Tc1-like transposase DDE" evidence="3">
    <location>
        <begin position="174"/>
        <end position="287"/>
    </location>
</feature>
<feature type="domain" description="Insertion element IS150 protein InsJ-like helix-turn-helix" evidence="4">
    <location>
        <begin position="12"/>
        <end position="57"/>
    </location>
</feature>
<dbReference type="Pfam" id="PF01498">
    <property type="entry name" value="HTH_Tnp_Tc3_2"/>
    <property type="match status" value="1"/>
</dbReference>
<dbReference type="InterPro" id="IPR036397">
    <property type="entry name" value="RNaseH_sf"/>
</dbReference>
<protein>
    <submittedName>
        <fullName evidence="5">SFRICE_002893</fullName>
    </submittedName>
</protein>
<evidence type="ECO:0000259" key="3">
    <source>
        <dbReference type="Pfam" id="PF13358"/>
    </source>
</evidence>